<evidence type="ECO:0000256" key="2">
    <source>
        <dbReference type="ARBA" id="ARBA00022908"/>
    </source>
</evidence>
<keyword evidence="3" id="KW-0238">DNA-binding</keyword>
<organism evidence="6 7">
    <name type="scientific">Candidatus Gemmiger excrementipullorum</name>
    <dbReference type="NCBI Taxonomy" id="2838610"/>
    <lineage>
        <taxon>Bacteria</taxon>
        <taxon>Bacillati</taxon>
        <taxon>Bacillota</taxon>
        <taxon>Clostridia</taxon>
        <taxon>Eubacteriales</taxon>
        <taxon>Gemmiger</taxon>
    </lineage>
</organism>
<dbReference type="InterPro" id="IPR011010">
    <property type="entry name" value="DNA_brk_join_enz"/>
</dbReference>
<dbReference type="EMBL" id="DXEI01000091">
    <property type="protein sequence ID" value="HIX95020.1"/>
    <property type="molecule type" value="Genomic_DNA"/>
</dbReference>
<comment type="caution">
    <text evidence="6">The sequence shown here is derived from an EMBL/GenBank/DDBJ whole genome shotgun (WGS) entry which is preliminary data.</text>
</comment>
<dbReference type="Pfam" id="PF13102">
    <property type="entry name" value="Phage_int_SAM_5"/>
    <property type="match status" value="1"/>
</dbReference>
<dbReference type="AlphaFoldDB" id="A0A9D1Y118"/>
<accession>A0A9D1Y118</accession>
<evidence type="ECO:0000256" key="1">
    <source>
        <dbReference type="ARBA" id="ARBA00008857"/>
    </source>
</evidence>
<dbReference type="GO" id="GO:0006310">
    <property type="term" value="P:DNA recombination"/>
    <property type="evidence" value="ECO:0007669"/>
    <property type="project" value="UniProtKB-KW"/>
</dbReference>
<name>A0A9D1Y118_9FIRM</name>
<dbReference type="GO" id="GO:0003677">
    <property type="term" value="F:DNA binding"/>
    <property type="evidence" value="ECO:0007669"/>
    <property type="project" value="UniProtKB-KW"/>
</dbReference>
<dbReference type="InterPro" id="IPR013762">
    <property type="entry name" value="Integrase-like_cat_sf"/>
</dbReference>
<dbReference type="PROSITE" id="PS51898">
    <property type="entry name" value="TYR_RECOMBINASE"/>
    <property type="match status" value="1"/>
</dbReference>
<keyword evidence="4" id="KW-0233">DNA recombination</keyword>
<dbReference type="InterPro" id="IPR050808">
    <property type="entry name" value="Phage_Integrase"/>
</dbReference>
<dbReference type="InterPro" id="IPR002104">
    <property type="entry name" value="Integrase_catalytic"/>
</dbReference>
<dbReference type="GO" id="GO:0015074">
    <property type="term" value="P:DNA integration"/>
    <property type="evidence" value="ECO:0007669"/>
    <property type="project" value="UniProtKB-KW"/>
</dbReference>
<dbReference type="SUPFAM" id="SSF56349">
    <property type="entry name" value="DNA breaking-rejoining enzymes"/>
    <property type="match status" value="1"/>
</dbReference>
<feature type="domain" description="Tyr recombinase" evidence="5">
    <location>
        <begin position="197"/>
        <end position="402"/>
    </location>
</feature>
<evidence type="ECO:0000313" key="6">
    <source>
        <dbReference type="EMBL" id="HIX95020.1"/>
    </source>
</evidence>
<dbReference type="Gene3D" id="1.10.150.130">
    <property type="match status" value="1"/>
</dbReference>
<dbReference type="Gene3D" id="1.10.443.10">
    <property type="entry name" value="Intergrase catalytic core"/>
    <property type="match status" value="1"/>
</dbReference>
<gene>
    <name evidence="6" type="ORF">H9846_06150</name>
</gene>
<evidence type="ECO:0000259" key="5">
    <source>
        <dbReference type="PROSITE" id="PS51898"/>
    </source>
</evidence>
<reference evidence="6" key="1">
    <citation type="journal article" date="2021" name="PeerJ">
        <title>Extensive microbial diversity within the chicken gut microbiome revealed by metagenomics and culture.</title>
        <authorList>
            <person name="Gilroy R."/>
            <person name="Ravi A."/>
            <person name="Getino M."/>
            <person name="Pursley I."/>
            <person name="Horton D.L."/>
            <person name="Alikhan N.F."/>
            <person name="Baker D."/>
            <person name="Gharbi K."/>
            <person name="Hall N."/>
            <person name="Watson M."/>
            <person name="Adriaenssens E.M."/>
            <person name="Foster-Nyarko E."/>
            <person name="Jarju S."/>
            <person name="Secka A."/>
            <person name="Antonio M."/>
            <person name="Oren A."/>
            <person name="Chaudhuri R.R."/>
            <person name="La Ragione R."/>
            <person name="Hildebrand F."/>
            <person name="Pallen M.J."/>
        </authorList>
    </citation>
    <scope>NUCLEOTIDE SEQUENCE</scope>
    <source>
        <strain evidence="6">ChiHecec2B26-7398</strain>
    </source>
</reference>
<proteinExistence type="inferred from homology"/>
<protein>
    <submittedName>
        <fullName evidence="6">Site-specific integrase</fullName>
    </submittedName>
</protein>
<dbReference type="PANTHER" id="PTHR30629">
    <property type="entry name" value="PROPHAGE INTEGRASE"/>
    <property type="match status" value="1"/>
</dbReference>
<dbReference type="InterPro" id="IPR010998">
    <property type="entry name" value="Integrase_recombinase_N"/>
</dbReference>
<dbReference type="InterPro" id="IPR025269">
    <property type="entry name" value="SAM-like_dom"/>
</dbReference>
<reference evidence="6" key="2">
    <citation type="submission" date="2021-04" db="EMBL/GenBank/DDBJ databases">
        <authorList>
            <person name="Gilroy R."/>
        </authorList>
    </citation>
    <scope>NUCLEOTIDE SEQUENCE</scope>
    <source>
        <strain evidence="6">ChiHecec2B26-7398</strain>
    </source>
</reference>
<sequence>MASVEKRYNKAGTLISFRIHVFHGRDEFGKQLPPFIKTVRVPPELNARQIETLIQRETVHFEEECELITAREKEEAAKAAEPKCISFEDFAVKVMEIKERTGKEKSTLARYQDMLDSRINPYLGKTPVDEITGDMLDDFYAMLLKPGQNKKTGGGLSRKTVLEHHHVISTIMEHAIRKHLIAFNPCRDATPPVADPPMPNYYQPADLALIRQALENESVKWYTLIHVLMLYGIRRGECAGIKLSAVDLRGKTITICSCVMYDPKNGVYEKPYPKKRKPRQLPITPQMDEILRRYLKWRGEQPEWYGDLWQESGYLFTNEYGGPMNPDNITQYLNRMGDRLQKENPNFPHLNPHAFRHAVASILVANGTDIVTTAAFIGDKPATVSERYAHIIDSAKIRAGDTLSSVIFGDGNK</sequence>
<keyword evidence="2" id="KW-0229">DNA integration</keyword>
<evidence type="ECO:0000256" key="4">
    <source>
        <dbReference type="ARBA" id="ARBA00023172"/>
    </source>
</evidence>
<comment type="similarity">
    <text evidence="1">Belongs to the 'phage' integrase family.</text>
</comment>
<dbReference type="CDD" id="cd01189">
    <property type="entry name" value="INT_ICEBs1_C_like"/>
    <property type="match status" value="1"/>
</dbReference>
<dbReference type="PANTHER" id="PTHR30629:SF2">
    <property type="entry name" value="PROPHAGE INTEGRASE INTS-RELATED"/>
    <property type="match status" value="1"/>
</dbReference>
<evidence type="ECO:0000313" key="7">
    <source>
        <dbReference type="Proteomes" id="UP000886751"/>
    </source>
</evidence>
<evidence type="ECO:0000256" key="3">
    <source>
        <dbReference type="ARBA" id="ARBA00023125"/>
    </source>
</evidence>
<dbReference type="Pfam" id="PF00589">
    <property type="entry name" value="Phage_integrase"/>
    <property type="match status" value="1"/>
</dbReference>
<dbReference type="Proteomes" id="UP000886751">
    <property type="component" value="Unassembled WGS sequence"/>
</dbReference>